<keyword evidence="5" id="KW-1185">Reference proteome</keyword>
<dbReference type="InterPro" id="IPR011649">
    <property type="entry name" value="KaiB_domain"/>
</dbReference>
<evidence type="ECO:0000259" key="1">
    <source>
        <dbReference type="SMART" id="SM01248"/>
    </source>
</evidence>
<gene>
    <name evidence="3" type="ORF">B0H24_100946</name>
    <name evidence="2" type="ORF">BY455_11046</name>
</gene>
<dbReference type="EMBL" id="PTIU01000009">
    <property type="protein sequence ID" value="PPK54868.1"/>
    <property type="molecule type" value="Genomic_DNA"/>
</dbReference>
<dbReference type="InterPro" id="IPR039022">
    <property type="entry name" value="KaiB-like"/>
</dbReference>
<organism evidence="3 4">
    <name type="scientific">Marinobacter persicus</name>
    <dbReference type="NCBI Taxonomy" id="930118"/>
    <lineage>
        <taxon>Bacteria</taxon>
        <taxon>Pseudomonadati</taxon>
        <taxon>Pseudomonadota</taxon>
        <taxon>Gammaproteobacteria</taxon>
        <taxon>Pseudomonadales</taxon>
        <taxon>Marinobacteraceae</taxon>
        <taxon>Marinobacter</taxon>
    </lineage>
</organism>
<protein>
    <submittedName>
        <fullName evidence="3">Circadian clock protein KaiB</fullName>
    </submittedName>
</protein>
<accession>A0A2S6G6T8</accession>
<dbReference type="PANTHER" id="PTHR41709:SF2">
    <property type="entry name" value="CIRCADIAN CLOCK PROTEIN KAIB2"/>
    <property type="match status" value="1"/>
</dbReference>
<dbReference type="PANTHER" id="PTHR41709">
    <property type="entry name" value="KAIB-LIKE PROTEIN 1"/>
    <property type="match status" value="1"/>
</dbReference>
<evidence type="ECO:0000313" key="5">
    <source>
        <dbReference type="Proteomes" id="UP000239648"/>
    </source>
</evidence>
<dbReference type="GO" id="GO:0048511">
    <property type="term" value="P:rhythmic process"/>
    <property type="evidence" value="ECO:0007669"/>
    <property type="project" value="InterPro"/>
</dbReference>
<evidence type="ECO:0000313" key="4">
    <source>
        <dbReference type="Proteomes" id="UP000239446"/>
    </source>
</evidence>
<proteinExistence type="predicted"/>
<name>A0A2S6G6T8_9GAMM</name>
<dbReference type="AlphaFoldDB" id="A0A2S6G6T8"/>
<dbReference type="Proteomes" id="UP000239446">
    <property type="component" value="Unassembled WGS sequence"/>
</dbReference>
<comment type="caution">
    <text evidence="3">The sequence shown here is derived from an EMBL/GenBank/DDBJ whole genome shotgun (WGS) entry which is preliminary data.</text>
</comment>
<dbReference type="SMART" id="SM01248">
    <property type="entry name" value="KaiB"/>
    <property type="match status" value="1"/>
</dbReference>
<feature type="domain" description="KaiB" evidence="1">
    <location>
        <begin position="16"/>
        <end position="98"/>
    </location>
</feature>
<dbReference type="EMBL" id="PTIT01000010">
    <property type="protein sequence ID" value="PPK51648.1"/>
    <property type="molecule type" value="Genomic_DNA"/>
</dbReference>
<reference evidence="2 5" key="1">
    <citation type="submission" date="2018-02" db="EMBL/GenBank/DDBJ databases">
        <title>Deep subsurface shale carbon reservoir microbial communities from Ohio and West Virginia, USA.</title>
        <authorList>
            <person name="Wrighton K."/>
        </authorList>
    </citation>
    <scope>NUCLEOTIDE SEQUENCE [LARGE SCALE GENOMIC DNA]</scope>
    <source>
        <strain evidence="2 5">UTICA-S1B6</strain>
    </source>
</reference>
<evidence type="ECO:0000313" key="2">
    <source>
        <dbReference type="EMBL" id="PPK51648.1"/>
    </source>
</evidence>
<evidence type="ECO:0000313" key="3">
    <source>
        <dbReference type="EMBL" id="PPK54868.1"/>
    </source>
</evidence>
<dbReference type="SUPFAM" id="SSF52833">
    <property type="entry name" value="Thioredoxin-like"/>
    <property type="match status" value="1"/>
</dbReference>
<dbReference type="Proteomes" id="UP000239648">
    <property type="component" value="Unassembled WGS sequence"/>
</dbReference>
<reference evidence="3 4" key="2">
    <citation type="submission" date="2018-02" db="EMBL/GenBank/DDBJ databases">
        <title>Subsurface microbial communities from deep shales in Ohio and West Virginia, USA.</title>
        <authorList>
            <person name="Wrighton K."/>
        </authorList>
    </citation>
    <scope>NUCLEOTIDE SEQUENCE [LARGE SCALE GENOMIC DNA]</scope>
    <source>
        <strain evidence="3 4">UTICA-S1B9</strain>
    </source>
</reference>
<dbReference type="Gene3D" id="3.40.30.10">
    <property type="entry name" value="Glutaredoxin"/>
    <property type="match status" value="1"/>
</dbReference>
<dbReference type="InterPro" id="IPR036249">
    <property type="entry name" value="Thioredoxin-like_sf"/>
</dbReference>
<sequence>MSRRAESTEFSMPVLLLFVTGTAPRSQRARVNLARMLEQVGRDDIQPHEIDLLEKPKEGVKHSVFATPALMKVGQGGDVSVLYGDLSETDRLQQFLSDLNYD</sequence>
<dbReference type="RefSeq" id="WP_219820613.1">
    <property type="nucleotide sequence ID" value="NZ_PTIT01000010.1"/>
</dbReference>
<dbReference type="Pfam" id="PF07689">
    <property type="entry name" value="KaiB"/>
    <property type="match status" value="1"/>
</dbReference>